<name>A0ABQ7LS95_BRACM</name>
<evidence type="ECO:0000313" key="4">
    <source>
        <dbReference type="Proteomes" id="UP000823674"/>
    </source>
</evidence>
<accession>A0ABQ7LS95</accession>
<keyword evidence="2" id="KW-0472">Membrane</keyword>
<dbReference type="Proteomes" id="UP000823674">
    <property type="component" value="Chromosome A08"/>
</dbReference>
<sequence length="174" mass="20174">MLESGDADVRKVLIKSSPNHDLCELHHAKRWNFKYKKISFRTMTTMLESRDADVLYTSLLLFVFNNFHLLFLGFLVFFTFSFHKPIIEFLEVNGRFFMPIAENGGADMISKQRQQQEGNHRRKTVLSVLWYKMIMEQSLTATILKLTEHTAPAKETTRYPHQSSPQADALDSGT</sequence>
<reference evidence="3 4" key="1">
    <citation type="submission" date="2021-03" db="EMBL/GenBank/DDBJ databases">
        <authorList>
            <person name="King G.J."/>
            <person name="Bancroft I."/>
            <person name="Baten A."/>
            <person name="Bloomfield J."/>
            <person name="Borpatragohain P."/>
            <person name="He Z."/>
            <person name="Irish N."/>
            <person name="Irwin J."/>
            <person name="Liu K."/>
            <person name="Mauleon R.P."/>
            <person name="Moore J."/>
            <person name="Morris R."/>
            <person name="Ostergaard L."/>
            <person name="Wang B."/>
            <person name="Wells R."/>
        </authorList>
    </citation>
    <scope>NUCLEOTIDE SEQUENCE [LARGE SCALE GENOMIC DNA]</scope>
    <source>
        <strain evidence="3">R-o-18</strain>
        <tissue evidence="3">Leaf</tissue>
    </source>
</reference>
<organism evidence="3 4">
    <name type="scientific">Brassica rapa subsp. trilocularis</name>
    <dbReference type="NCBI Taxonomy" id="1813537"/>
    <lineage>
        <taxon>Eukaryota</taxon>
        <taxon>Viridiplantae</taxon>
        <taxon>Streptophyta</taxon>
        <taxon>Embryophyta</taxon>
        <taxon>Tracheophyta</taxon>
        <taxon>Spermatophyta</taxon>
        <taxon>Magnoliopsida</taxon>
        <taxon>eudicotyledons</taxon>
        <taxon>Gunneridae</taxon>
        <taxon>Pentapetalae</taxon>
        <taxon>rosids</taxon>
        <taxon>malvids</taxon>
        <taxon>Brassicales</taxon>
        <taxon>Brassicaceae</taxon>
        <taxon>Brassiceae</taxon>
        <taxon>Brassica</taxon>
    </lineage>
</organism>
<proteinExistence type="predicted"/>
<keyword evidence="2" id="KW-0812">Transmembrane</keyword>
<evidence type="ECO:0000313" key="3">
    <source>
        <dbReference type="EMBL" id="KAG5388319.1"/>
    </source>
</evidence>
<feature type="region of interest" description="Disordered" evidence="1">
    <location>
        <begin position="153"/>
        <end position="174"/>
    </location>
</feature>
<gene>
    <name evidence="3" type="primary">A08p008940.1_BraROA</name>
    <name evidence="3" type="ORF">IGI04_029860</name>
</gene>
<evidence type="ECO:0000256" key="1">
    <source>
        <dbReference type="SAM" id="MobiDB-lite"/>
    </source>
</evidence>
<dbReference type="EMBL" id="JADBGQ010000007">
    <property type="protein sequence ID" value="KAG5388319.1"/>
    <property type="molecule type" value="Genomic_DNA"/>
</dbReference>
<keyword evidence="2" id="KW-1133">Transmembrane helix</keyword>
<feature type="transmembrane region" description="Helical" evidence="2">
    <location>
        <begin position="54"/>
        <end position="80"/>
    </location>
</feature>
<comment type="caution">
    <text evidence="3">The sequence shown here is derived from an EMBL/GenBank/DDBJ whole genome shotgun (WGS) entry which is preliminary data.</text>
</comment>
<protein>
    <submittedName>
        <fullName evidence="3">Uncharacterized protein</fullName>
    </submittedName>
</protein>
<keyword evidence="4" id="KW-1185">Reference proteome</keyword>
<evidence type="ECO:0000256" key="2">
    <source>
        <dbReference type="SAM" id="Phobius"/>
    </source>
</evidence>